<protein>
    <submittedName>
        <fullName evidence="1">Uncharacterized protein</fullName>
    </submittedName>
</protein>
<proteinExistence type="predicted"/>
<dbReference type="AlphaFoldDB" id="A0AAP0NQ26"/>
<dbReference type="Proteomes" id="UP001420932">
    <property type="component" value="Unassembled WGS sequence"/>
</dbReference>
<gene>
    <name evidence="1" type="ORF">Syun_020492</name>
</gene>
<name>A0AAP0NQ26_9MAGN</name>
<dbReference type="EMBL" id="JBBNAF010000009">
    <property type="protein sequence ID" value="KAK9113695.1"/>
    <property type="molecule type" value="Genomic_DNA"/>
</dbReference>
<comment type="caution">
    <text evidence="1">The sequence shown here is derived from an EMBL/GenBank/DDBJ whole genome shotgun (WGS) entry which is preliminary data.</text>
</comment>
<evidence type="ECO:0000313" key="2">
    <source>
        <dbReference type="Proteomes" id="UP001420932"/>
    </source>
</evidence>
<accession>A0AAP0NQ26</accession>
<sequence>MHRPPYLSLASTHNLTPYEKHLVYTMKPFPPPQYQHSKVVNKFFNLANDSSHSSDQ</sequence>
<keyword evidence="2" id="KW-1185">Reference proteome</keyword>
<reference evidence="1 2" key="1">
    <citation type="submission" date="2024-01" db="EMBL/GenBank/DDBJ databases">
        <title>Genome assemblies of Stephania.</title>
        <authorList>
            <person name="Yang L."/>
        </authorList>
    </citation>
    <scope>NUCLEOTIDE SEQUENCE [LARGE SCALE GENOMIC DNA]</scope>
    <source>
        <strain evidence="1">YNDBR</strain>
        <tissue evidence="1">Leaf</tissue>
    </source>
</reference>
<evidence type="ECO:0000313" key="1">
    <source>
        <dbReference type="EMBL" id="KAK9113695.1"/>
    </source>
</evidence>
<organism evidence="1 2">
    <name type="scientific">Stephania yunnanensis</name>
    <dbReference type="NCBI Taxonomy" id="152371"/>
    <lineage>
        <taxon>Eukaryota</taxon>
        <taxon>Viridiplantae</taxon>
        <taxon>Streptophyta</taxon>
        <taxon>Embryophyta</taxon>
        <taxon>Tracheophyta</taxon>
        <taxon>Spermatophyta</taxon>
        <taxon>Magnoliopsida</taxon>
        <taxon>Ranunculales</taxon>
        <taxon>Menispermaceae</taxon>
        <taxon>Menispermoideae</taxon>
        <taxon>Cissampelideae</taxon>
        <taxon>Stephania</taxon>
    </lineage>
</organism>